<dbReference type="Gene3D" id="1.20.1290.10">
    <property type="entry name" value="AhpD-like"/>
    <property type="match status" value="1"/>
</dbReference>
<dbReference type="InterPro" id="IPR004675">
    <property type="entry name" value="AhpD_core"/>
</dbReference>
<dbReference type="Proteomes" id="UP000002007">
    <property type="component" value="Chromosome"/>
</dbReference>
<dbReference type="KEGG" id="rsa:RSal33209_2438"/>
<evidence type="ECO:0000313" key="2">
    <source>
        <dbReference type="EMBL" id="ABY24164.1"/>
    </source>
</evidence>
<dbReference type="STRING" id="288705.RSal33209_2438"/>
<proteinExistence type="predicted"/>
<evidence type="ECO:0000313" key="3">
    <source>
        <dbReference type="Proteomes" id="UP000002007"/>
    </source>
</evidence>
<dbReference type="EMBL" id="CP000910">
    <property type="protein sequence ID" value="ABY24164.1"/>
    <property type="molecule type" value="Genomic_DNA"/>
</dbReference>
<protein>
    <submittedName>
        <fullName evidence="2">Carboxymuconolactone decarboxylase family protein</fullName>
    </submittedName>
</protein>
<dbReference type="Pfam" id="PF02627">
    <property type="entry name" value="CMD"/>
    <property type="match status" value="1"/>
</dbReference>
<feature type="domain" description="Carboxymuconolactone decarboxylase-like" evidence="1">
    <location>
        <begin position="16"/>
        <end position="97"/>
    </location>
</feature>
<dbReference type="InterPro" id="IPR029032">
    <property type="entry name" value="AhpD-like"/>
</dbReference>
<gene>
    <name evidence="2" type="ordered locus">RSal33209_2438</name>
</gene>
<dbReference type="GO" id="GO:0051920">
    <property type="term" value="F:peroxiredoxin activity"/>
    <property type="evidence" value="ECO:0007669"/>
    <property type="project" value="InterPro"/>
</dbReference>
<evidence type="ECO:0000259" key="1">
    <source>
        <dbReference type="Pfam" id="PF02627"/>
    </source>
</evidence>
<sequence length="151" mass="16825">MSEDQARRIRIPKLRPEFYKSLSAMDAAGAEGLDAKLVELIRIRSSQLNNCAFCLDIHLTDAREKGESQQRLDVLSAWHEAPSFFTEQEQAALELTETMTLLPQSGVPHLIYQRAANAFGDDELSGVMATIIAINAWNRIGVATQLSPKQR</sequence>
<dbReference type="PANTHER" id="PTHR34846">
    <property type="entry name" value="4-CARBOXYMUCONOLACTONE DECARBOXYLASE FAMILY PROTEIN (AFU_ORTHOLOGUE AFUA_6G11590)"/>
    <property type="match status" value="1"/>
</dbReference>
<name>A9WS35_RENSM</name>
<dbReference type="NCBIfam" id="TIGR00778">
    <property type="entry name" value="ahpD_dom"/>
    <property type="match status" value="1"/>
</dbReference>
<accession>A9WS35</accession>
<dbReference type="HOGENOM" id="CLU_082760_6_0_11"/>
<dbReference type="AlphaFoldDB" id="A9WS35"/>
<keyword evidence="3" id="KW-1185">Reference proteome</keyword>
<organism evidence="2 3">
    <name type="scientific">Renibacterium salmoninarum (strain ATCC 33209 / DSM 20767 / JCM 11484 / NBRC 15589 / NCIMB 2235)</name>
    <dbReference type="NCBI Taxonomy" id="288705"/>
    <lineage>
        <taxon>Bacteria</taxon>
        <taxon>Bacillati</taxon>
        <taxon>Actinomycetota</taxon>
        <taxon>Actinomycetes</taxon>
        <taxon>Micrococcales</taxon>
        <taxon>Micrococcaceae</taxon>
        <taxon>Renibacterium</taxon>
    </lineage>
</organism>
<dbReference type="PANTHER" id="PTHR34846:SF10">
    <property type="entry name" value="CYTOPLASMIC PROTEIN"/>
    <property type="match status" value="1"/>
</dbReference>
<dbReference type="eggNOG" id="COG2128">
    <property type="taxonomic scope" value="Bacteria"/>
</dbReference>
<dbReference type="InterPro" id="IPR003779">
    <property type="entry name" value="CMD-like"/>
</dbReference>
<dbReference type="RefSeq" id="WP_012245827.1">
    <property type="nucleotide sequence ID" value="NC_010168.1"/>
</dbReference>
<dbReference type="SUPFAM" id="SSF69118">
    <property type="entry name" value="AhpD-like"/>
    <property type="match status" value="1"/>
</dbReference>
<reference evidence="3" key="1">
    <citation type="journal article" date="2008" name="J. Bacteriol.">
        <title>Genome sequence of the fish pathogen Renibacterium salmoninarum suggests reductive evolution away from an environmental Arthrobacter ancestor.</title>
        <authorList>
            <person name="Wiens G.D."/>
            <person name="Rockey D.D."/>
            <person name="Wu Z."/>
            <person name="Chang J."/>
            <person name="Levy R."/>
            <person name="Crane S."/>
            <person name="Chen D.S."/>
            <person name="Capri G.R."/>
            <person name="Burnett J.R."/>
            <person name="Sudheesh P.S."/>
            <person name="Schipma M.J."/>
            <person name="Burd H."/>
            <person name="Bhattacharyya A."/>
            <person name="Rhodes L.D."/>
            <person name="Kaul R."/>
            <person name="Strom M.S."/>
        </authorList>
    </citation>
    <scope>NUCLEOTIDE SEQUENCE [LARGE SCALE GENOMIC DNA]</scope>
    <source>
        <strain evidence="3">ATCC 33209 / DSM 20767 / JCM 11484 / NBRC 15589 / NCIMB 2235</strain>
    </source>
</reference>